<reference evidence="1 2" key="1">
    <citation type="journal article" date="2017" name="Nat. Commun.">
        <title>Genome assembly with in vitro proximity ligation data and whole-genome triplication in lettuce.</title>
        <authorList>
            <person name="Reyes-Chin-Wo S."/>
            <person name="Wang Z."/>
            <person name="Yang X."/>
            <person name="Kozik A."/>
            <person name="Arikit S."/>
            <person name="Song C."/>
            <person name="Xia L."/>
            <person name="Froenicke L."/>
            <person name="Lavelle D.O."/>
            <person name="Truco M.J."/>
            <person name="Xia R."/>
            <person name="Zhu S."/>
            <person name="Xu C."/>
            <person name="Xu H."/>
            <person name="Xu X."/>
            <person name="Cox K."/>
            <person name="Korf I."/>
            <person name="Meyers B.C."/>
            <person name="Michelmore R.W."/>
        </authorList>
    </citation>
    <scope>NUCLEOTIDE SEQUENCE [LARGE SCALE GENOMIC DNA]</scope>
    <source>
        <strain evidence="2">cv. Salinas</strain>
        <tissue evidence="1">Seedlings</tissue>
    </source>
</reference>
<dbReference type="EMBL" id="NBSK02000007">
    <property type="protein sequence ID" value="KAJ0196108.1"/>
    <property type="molecule type" value="Genomic_DNA"/>
</dbReference>
<dbReference type="Proteomes" id="UP000235145">
    <property type="component" value="Unassembled WGS sequence"/>
</dbReference>
<evidence type="ECO:0000313" key="1">
    <source>
        <dbReference type="EMBL" id="KAJ0196108.1"/>
    </source>
</evidence>
<evidence type="ECO:0000313" key="2">
    <source>
        <dbReference type="Proteomes" id="UP000235145"/>
    </source>
</evidence>
<proteinExistence type="predicted"/>
<gene>
    <name evidence="1" type="ORF">LSAT_V11C700374090</name>
</gene>
<comment type="caution">
    <text evidence="1">The sequence shown here is derived from an EMBL/GenBank/DDBJ whole genome shotgun (WGS) entry which is preliminary data.</text>
</comment>
<accession>A0A9R1UYX4</accession>
<dbReference type="AlphaFoldDB" id="A0A9R1UYX4"/>
<keyword evidence="2" id="KW-1185">Reference proteome</keyword>
<name>A0A9R1UYX4_LACSA</name>
<protein>
    <submittedName>
        <fullName evidence="1">Uncharacterized protein</fullName>
    </submittedName>
</protein>
<organism evidence="1 2">
    <name type="scientific">Lactuca sativa</name>
    <name type="common">Garden lettuce</name>
    <dbReference type="NCBI Taxonomy" id="4236"/>
    <lineage>
        <taxon>Eukaryota</taxon>
        <taxon>Viridiplantae</taxon>
        <taxon>Streptophyta</taxon>
        <taxon>Embryophyta</taxon>
        <taxon>Tracheophyta</taxon>
        <taxon>Spermatophyta</taxon>
        <taxon>Magnoliopsida</taxon>
        <taxon>eudicotyledons</taxon>
        <taxon>Gunneridae</taxon>
        <taxon>Pentapetalae</taxon>
        <taxon>asterids</taxon>
        <taxon>campanulids</taxon>
        <taxon>Asterales</taxon>
        <taxon>Asteraceae</taxon>
        <taxon>Cichorioideae</taxon>
        <taxon>Cichorieae</taxon>
        <taxon>Lactucinae</taxon>
        <taxon>Lactuca</taxon>
    </lineage>
</organism>
<sequence>MLIEFVILDNLDARNRKDGRRRCCGRKARELKTGGYESDVKMIVDKIDELQKSGSFGEVTCGTHDVLSEALGTQEQRVRVRGMGKFITPQQYFYLPKNVKYYLVIENERVDKRINKLEDDLEKVYLIFSEATSCQVVGVIEDVEKEPHNKSLVSP</sequence>